<evidence type="ECO:0000313" key="2">
    <source>
        <dbReference type="Proteomes" id="UP001221150"/>
    </source>
</evidence>
<dbReference type="RefSeq" id="WP_276112575.1">
    <property type="nucleotide sequence ID" value="NZ_JARJBB010000037.1"/>
</dbReference>
<dbReference type="EMBL" id="JARJBB010000037">
    <property type="protein sequence ID" value="MDF3303024.1"/>
    <property type="molecule type" value="Genomic_DNA"/>
</dbReference>
<sequence length="93" mass="10249">MPHDPSKTWLDALALLERDEAYLRLGAIAVMKRLTADNKDLVAPSAEVLQRALHQWEKDEPDLHQDVQTAAKELVATLTGQNPQQPGGPGRSN</sequence>
<organism evidence="1 2">
    <name type="scientific">Streptomyces tropicalis</name>
    <dbReference type="NCBI Taxonomy" id="3034234"/>
    <lineage>
        <taxon>Bacteria</taxon>
        <taxon>Bacillati</taxon>
        <taxon>Actinomycetota</taxon>
        <taxon>Actinomycetes</taxon>
        <taxon>Kitasatosporales</taxon>
        <taxon>Streptomycetaceae</taxon>
        <taxon>Streptomyces</taxon>
    </lineage>
</organism>
<reference evidence="1 2" key="1">
    <citation type="submission" date="2023-03" db="EMBL/GenBank/DDBJ databases">
        <title>Draft genome sequence of Streptomyces sp. K1PA1 isolated from peat swamp forest in Thailand.</title>
        <authorList>
            <person name="Klaysubun C."/>
            <person name="Duangmal K."/>
        </authorList>
    </citation>
    <scope>NUCLEOTIDE SEQUENCE [LARGE SCALE GENOMIC DNA]</scope>
    <source>
        <strain evidence="1 2">K1PA1</strain>
    </source>
</reference>
<protein>
    <recommendedName>
        <fullName evidence="3">HEAT repeat domain-containing protein</fullName>
    </recommendedName>
</protein>
<comment type="caution">
    <text evidence="1">The sequence shown here is derived from an EMBL/GenBank/DDBJ whole genome shotgun (WGS) entry which is preliminary data.</text>
</comment>
<name>A0ABT6AEG6_9ACTN</name>
<evidence type="ECO:0008006" key="3">
    <source>
        <dbReference type="Google" id="ProtNLM"/>
    </source>
</evidence>
<gene>
    <name evidence="1" type="ORF">P3H78_31315</name>
</gene>
<accession>A0ABT6AEG6</accession>
<keyword evidence="2" id="KW-1185">Reference proteome</keyword>
<evidence type="ECO:0000313" key="1">
    <source>
        <dbReference type="EMBL" id="MDF3303024.1"/>
    </source>
</evidence>
<proteinExistence type="predicted"/>
<dbReference type="Proteomes" id="UP001221150">
    <property type="component" value="Unassembled WGS sequence"/>
</dbReference>